<sequence length="247" mass="28198">MDSLSFITDICGALKKIKRTGWVMRQIPLPESDADHMHRCAMCAMLLSQPPDPRDDYSTPDTDKFHPQKVNQARLLRMAVTHDVCEALAGDITPFCDPSVVASKHDKEDQAMQAIKQVVGDLLGQELYSLWAEYEAGETIEALYCKDIDKFEMVVQAFEYEKEHLKPLQVGDATADTVAKSHGTTVPPVFDEPLRRFFITTNAVIKSPLFRRLDVELRQRRETMLKERGWTVTAEERQKSRKRSLTE</sequence>
<dbReference type="PANTHER" id="PTHR11845">
    <property type="entry name" value="5'-DEOXYNUCLEOTIDASE HDDC2"/>
    <property type="match status" value="1"/>
</dbReference>
<evidence type="ECO:0000256" key="2">
    <source>
        <dbReference type="ARBA" id="ARBA00022801"/>
    </source>
</evidence>
<evidence type="ECO:0000313" key="4">
    <source>
        <dbReference type="EMBL" id="CAD8870864.1"/>
    </source>
</evidence>
<evidence type="ECO:0000259" key="3">
    <source>
        <dbReference type="Pfam" id="PF13023"/>
    </source>
</evidence>
<protein>
    <recommendedName>
        <fullName evidence="3">HD domain-containing protein</fullName>
    </recommendedName>
</protein>
<dbReference type="AlphaFoldDB" id="A0A7S1B0C6"/>
<accession>A0A7S1B0C6</accession>
<evidence type="ECO:0000256" key="1">
    <source>
        <dbReference type="ARBA" id="ARBA00022723"/>
    </source>
</evidence>
<dbReference type="GO" id="GO:0005737">
    <property type="term" value="C:cytoplasm"/>
    <property type="evidence" value="ECO:0007669"/>
    <property type="project" value="TreeGrafter"/>
</dbReference>
<dbReference type="Gene3D" id="1.10.3210.10">
    <property type="entry name" value="Hypothetical protein af1432"/>
    <property type="match status" value="1"/>
</dbReference>
<name>A0A7S1B0C6_NOCSC</name>
<feature type="domain" description="HD" evidence="3">
    <location>
        <begin position="11"/>
        <end position="175"/>
    </location>
</feature>
<dbReference type="PANTHER" id="PTHR11845:SF13">
    <property type="entry name" value="5'-DEOXYNUCLEOTIDASE HDDC2"/>
    <property type="match status" value="1"/>
</dbReference>
<dbReference type="GO" id="GO:0002953">
    <property type="term" value="F:5'-deoxynucleotidase activity"/>
    <property type="evidence" value="ECO:0007669"/>
    <property type="project" value="InterPro"/>
</dbReference>
<dbReference type="EMBL" id="HBFQ01063867">
    <property type="protein sequence ID" value="CAD8870864.1"/>
    <property type="molecule type" value="Transcribed_RNA"/>
</dbReference>
<keyword evidence="2" id="KW-0378">Hydrolase</keyword>
<dbReference type="GO" id="GO:0046872">
    <property type="term" value="F:metal ion binding"/>
    <property type="evidence" value="ECO:0007669"/>
    <property type="project" value="UniProtKB-KW"/>
</dbReference>
<gene>
    <name evidence="4" type="ORF">NSCI0253_LOCUS45221</name>
</gene>
<dbReference type="InterPro" id="IPR039356">
    <property type="entry name" value="YfbR/HDDC2"/>
</dbReference>
<reference evidence="4" key="1">
    <citation type="submission" date="2021-01" db="EMBL/GenBank/DDBJ databases">
        <authorList>
            <person name="Corre E."/>
            <person name="Pelletier E."/>
            <person name="Niang G."/>
            <person name="Scheremetjew M."/>
            <person name="Finn R."/>
            <person name="Kale V."/>
            <person name="Holt S."/>
            <person name="Cochrane G."/>
            <person name="Meng A."/>
            <person name="Brown T."/>
            <person name="Cohen L."/>
        </authorList>
    </citation>
    <scope>NUCLEOTIDE SEQUENCE</scope>
</reference>
<proteinExistence type="predicted"/>
<dbReference type="SUPFAM" id="SSF109604">
    <property type="entry name" value="HD-domain/PDEase-like"/>
    <property type="match status" value="1"/>
</dbReference>
<organism evidence="4">
    <name type="scientific">Noctiluca scintillans</name>
    <name type="common">Sea sparkle</name>
    <name type="synonym">Red tide dinoflagellate</name>
    <dbReference type="NCBI Taxonomy" id="2966"/>
    <lineage>
        <taxon>Eukaryota</taxon>
        <taxon>Sar</taxon>
        <taxon>Alveolata</taxon>
        <taxon>Dinophyceae</taxon>
        <taxon>Noctilucales</taxon>
        <taxon>Noctilucaceae</taxon>
        <taxon>Noctiluca</taxon>
    </lineage>
</organism>
<dbReference type="InterPro" id="IPR006674">
    <property type="entry name" value="HD_domain"/>
</dbReference>
<keyword evidence="1" id="KW-0479">Metal-binding</keyword>
<dbReference type="Pfam" id="PF13023">
    <property type="entry name" value="HD_3"/>
    <property type="match status" value="1"/>
</dbReference>